<protein>
    <submittedName>
        <fullName evidence="1">Uncharacterized protein</fullName>
    </submittedName>
</protein>
<evidence type="ECO:0000313" key="1">
    <source>
        <dbReference type="EMBL" id="WJZ84250.1"/>
    </source>
</evidence>
<dbReference type="PANTHER" id="PTHR36337">
    <property type="entry name" value="OBSCURIN-LIKE PROTEIN"/>
    <property type="match status" value="1"/>
</dbReference>
<reference evidence="1 2" key="1">
    <citation type="journal article" date="2023" name="Hortic Res">
        <title>The complete reference genome for grapevine (Vitis vinifera L.) genetics and breeding.</title>
        <authorList>
            <person name="Shi X."/>
            <person name="Cao S."/>
            <person name="Wang X."/>
            <person name="Huang S."/>
            <person name="Wang Y."/>
            <person name="Liu Z."/>
            <person name="Liu W."/>
            <person name="Leng X."/>
            <person name="Peng Y."/>
            <person name="Wang N."/>
            <person name="Wang Y."/>
            <person name="Ma Z."/>
            <person name="Xu X."/>
            <person name="Zhang F."/>
            <person name="Xue H."/>
            <person name="Zhong H."/>
            <person name="Wang Y."/>
            <person name="Zhang K."/>
            <person name="Velt A."/>
            <person name="Avia K."/>
            <person name="Holtgrawe D."/>
            <person name="Grimplet J."/>
            <person name="Matus J.T."/>
            <person name="Ware D."/>
            <person name="Wu X."/>
            <person name="Wang H."/>
            <person name="Liu C."/>
            <person name="Fang Y."/>
            <person name="Rustenholz C."/>
            <person name="Cheng Z."/>
            <person name="Xiao H."/>
            <person name="Zhou Y."/>
        </authorList>
    </citation>
    <scope>NUCLEOTIDE SEQUENCE [LARGE SCALE GENOMIC DNA]</scope>
    <source>
        <strain evidence="2">cv. Pinot noir / PN40024</strain>
        <tissue evidence="1">Leaf</tissue>
    </source>
</reference>
<keyword evidence="2" id="KW-1185">Reference proteome</keyword>
<gene>
    <name evidence="1" type="ORF">VitviT2T_003863</name>
</gene>
<dbReference type="PANTHER" id="PTHR36337:SF1">
    <property type="entry name" value="OBSCURIN-LIKE PROTEIN"/>
    <property type="match status" value="1"/>
</dbReference>
<accession>A0ABY9BNE0</accession>
<dbReference type="EMBL" id="CP126650">
    <property type="protein sequence ID" value="WJZ84250.1"/>
    <property type="molecule type" value="Genomic_DNA"/>
</dbReference>
<evidence type="ECO:0000313" key="2">
    <source>
        <dbReference type="Proteomes" id="UP001227230"/>
    </source>
</evidence>
<proteinExistence type="predicted"/>
<dbReference type="Proteomes" id="UP001227230">
    <property type="component" value="Chromosome 3"/>
</dbReference>
<sequence length="125" mass="13732">MRAASKTIPRGVGLDTALSLRTSAEERIKAVTRDLISKTGGFTNLVNDPEVGFLLQCVSLALVRGDPVSCRASLLTCFASALLTETFPLQKSYTKILNHPHDNLARKWQLWQCTQMVSPLSSIML</sequence>
<name>A0ABY9BNE0_VITVI</name>
<organism evidence="1 2">
    <name type="scientific">Vitis vinifera</name>
    <name type="common">Grape</name>
    <dbReference type="NCBI Taxonomy" id="29760"/>
    <lineage>
        <taxon>Eukaryota</taxon>
        <taxon>Viridiplantae</taxon>
        <taxon>Streptophyta</taxon>
        <taxon>Embryophyta</taxon>
        <taxon>Tracheophyta</taxon>
        <taxon>Spermatophyta</taxon>
        <taxon>Magnoliopsida</taxon>
        <taxon>eudicotyledons</taxon>
        <taxon>Gunneridae</taxon>
        <taxon>Pentapetalae</taxon>
        <taxon>rosids</taxon>
        <taxon>Vitales</taxon>
        <taxon>Vitaceae</taxon>
        <taxon>Viteae</taxon>
        <taxon>Vitis</taxon>
    </lineage>
</organism>